<dbReference type="Pfam" id="PF13716">
    <property type="entry name" value="CRAL_TRIO_2"/>
    <property type="match status" value="1"/>
</dbReference>
<sequence>MCHHISLSDQEQLVEKLEIFKFQGRDKNGHKVLRIIGKFLSARFLSVDALKNYLEENIFPRLKKKPFSVLYLHTQVQKNENFPGISALRSIYDVIPNDARDNLQAIYFVHPSLQAKLSLPRSAVFTSAAVNQLEQYCGRLYGKLRYIKRIDYLWDHIRRNEVKIPEFVCDHDEDLEGHQILDCGLESDHPRVCGAPFMDSPVTMYSTRCI</sequence>
<dbReference type="InterPro" id="IPR036865">
    <property type="entry name" value="CRAL-TRIO_dom_sf"/>
</dbReference>
<dbReference type="InterPro" id="IPR001251">
    <property type="entry name" value="CRAL-TRIO_dom"/>
</dbReference>
<dbReference type="EMBL" id="CAADRP010001641">
    <property type="protein sequence ID" value="VFU46480.1"/>
    <property type="molecule type" value="Genomic_DNA"/>
</dbReference>
<reference evidence="2" key="1">
    <citation type="submission" date="2019-03" db="EMBL/GenBank/DDBJ databases">
        <authorList>
            <person name="Mank J."/>
            <person name="Almeida P."/>
        </authorList>
    </citation>
    <scope>NUCLEOTIDE SEQUENCE</scope>
    <source>
        <strain evidence="2">78183</strain>
    </source>
</reference>
<gene>
    <name evidence="2" type="ORF">SVIM_LOCUS294636</name>
</gene>
<evidence type="ECO:0000259" key="1">
    <source>
        <dbReference type="Pfam" id="PF13716"/>
    </source>
</evidence>
<organism evidence="2">
    <name type="scientific">Salix viminalis</name>
    <name type="common">Common osier</name>
    <name type="synonym">Basket willow</name>
    <dbReference type="NCBI Taxonomy" id="40686"/>
    <lineage>
        <taxon>Eukaryota</taxon>
        <taxon>Viridiplantae</taxon>
        <taxon>Streptophyta</taxon>
        <taxon>Embryophyta</taxon>
        <taxon>Tracheophyta</taxon>
        <taxon>Spermatophyta</taxon>
        <taxon>Magnoliopsida</taxon>
        <taxon>eudicotyledons</taxon>
        <taxon>Gunneridae</taxon>
        <taxon>Pentapetalae</taxon>
        <taxon>rosids</taxon>
        <taxon>fabids</taxon>
        <taxon>Malpighiales</taxon>
        <taxon>Salicaceae</taxon>
        <taxon>Saliceae</taxon>
        <taxon>Salix</taxon>
    </lineage>
</organism>
<proteinExistence type="predicted"/>
<name>A0A6N2MEN7_SALVM</name>
<dbReference type="Gene3D" id="3.40.525.10">
    <property type="entry name" value="CRAL-TRIO lipid binding domain"/>
    <property type="match status" value="1"/>
</dbReference>
<dbReference type="PANTHER" id="PTHR48411:SF1">
    <property type="entry name" value="OS01G0948300 PROTEIN"/>
    <property type="match status" value="1"/>
</dbReference>
<feature type="domain" description="CRAL-TRIO" evidence="1">
    <location>
        <begin position="29"/>
        <end position="174"/>
    </location>
</feature>
<dbReference type="PANTHER" id="PTHR48411">
    <property type="entry name" value="OS01G0948300 PROTEIN"/>
    <property type="match status" value="1"/>
</dbReference>
<protein>
    <recommendedName>
        <fullName evidence="1">CRAL-TRIO domain-containing protein</fullName>
    </recommendedName>
</protein>
<evidence type="ECO:0000313" key="2">
    <source>
        <dbReference type="EMBL" id="VFU46480.1"/>
    </source>
</evidence>
<dbReference type="AlphaFoldDB" id="A0A6N2MEN7"/>
<accession>A0A6N2MEN7</accession>